<proteinExistence type="predicted"/>
<dbReference type="AlphaFoldDB" id="A0A075LVB5"/>
<organism evidence="2 3">
    <name type="scientific">Palaeococcus pacificus DY20341</name>
    <dbReference type="NCBI Taxonomy" id="1343739"/>
    <lineage>
        <taxon>Archaea</taxon>
        <taxon>Methanobacteriati</taxon>
        <taxon>Methanobacteriota</taxon>
        <taxon>Thermococci</taxon>
        <taxon>Thermococcales</taxon>
        <taxon>Thermococcaceae</taxon>
        <taxon>Palaeococcus</taxon>
    </lineage>
</organism>
<accession>A0A075LVB5</accession>
<evidence type="ECO:0000313" key="2">
    <source>
        <dbReference type="EMBL" id="AIF69947.1"/>
    </source>
</evidence>
<reference evidence="3" key="1">
    <citation type="submission" date="2013-06" db="EMBL/GenBank/DDBJ databases">
        <title>Complete Genome Sequence of Hyperthermophilic Palaeococcus pacificus DY20341T, Isolated from a Deep-Sea Hydrothermal Sediments.</title>
        <authorList>
            <person name="Zeng X."/>
            <person name="Shao Z."/>
        </authorList>
    </citation>
    <scope>NUCLEOTIDE SEQUENCE [LARGE SCALE GENOMIC DNA]</scope>
    <source>
        <strain evidence="3">DY20341</strain>
    </source>
</reference>
<dbReference type="eggNOG" id="arCOG05737">
    <property type="taxonomic scope" value="Archaea"/>
</dbReference>
<evidence type="ECO:0000313" key="3">
    <source>
        <dbReference type="Proteomes" id="UP000027981"/>
    </source>
</evidence>
<dbReference type="EMBL" id="CP006019">
    <property type="protein sequence ID" value="AIF69947.1"/>
    <property type="molecule type" value="Genomic_DNA"/>
</dbReference>
<dbReference type="OrthoDB" id="86210at2157"/>
<gene>
    <name evidence="2" type="ORF">PAP_07790</name>
</gene>
<protein>
    <submittedName>
        <fullName evidence="2">Uncharacterized protein</fullName>
    </submittedName>
</protein>
<evidence type="ECO:0000256" key="1">
    <source>
        <dbReference type="SAM" id="MobiDB-lite"/>
    </source>
</evidence>
<name>A0A075LVB5_9EURY</name>
<feature type="region of interest" description="Disordered" evidence="1">
    <location>
        <begin position="141"/>
        <end position="181"/>
    </location>
</feature>
<keyword evidence="3" id="KW-1185">Reference proteome</keyword>
<feature type="compositionally biased region" description="Basic and acidic residues" evidence="1">
    <location>
        <begin position="165"/>
        <end position="181"/>
    </location>
</feature>
<dbReference type="Proteomes" id="UP000027981">
    <property type="component" value="Chromosome"/>
</dbReference>
<sequence length="586" mass="66232">MQLPEVEPYKENAVFLSKEEFMNEIRDALKDSSGIFLKLFIKDSSNKYYFTVLIGRNRLMGIEGEIVDTQEKMVGKEAINVLSHLLSNPLIVDIYKLDEITLKISLADNIDIYTVTPKLELEELLKAKKIEVKPSEQVVQKKMEEKPIKKEEPQKAAEEITPPKPEMKEAKEKKVEKEEKRGEKKEEGVIIDIQLTGPEAFKAALESAFQEYLSAVFKDIQRMKNTKLKKVEIKGDVGTGVVYTTIHIYGESAGSSSEADLAKRKVLYFANRHIPLIGRLSGLKPILSGLQAEIIPTGAEDTKKETSTRIQPKKLKDDGVRIVVNAPPQLKPFFTAYAKNILNGINGMDFKPKYCEIDVIDGKSLELHVFVKGSSSTLSRIGVITRVEKIAKNHAKNLSREIRRSISIDTVDAVVERVEMPQIKGQAAQTAPTKAQVDSRKVEEILKKKALIEAEVEKLLKEAGVDELSYLTEEKKKETTETVLRTRVEPAMKSLRERIQAELSVIPRTKFKWLKMNWDFKESIVEVNLEVSFSKEVQEGLFGSFSGISDEKIRQEAQRAITNLMHEIGREYGVAIKPKTLNIIIH</sequence>
<reference evidence="2 3" key="2">
    <citation type="journal article" date="2015" name="Genome Announc.">
        <title>Complete Genome Sequence of Hyperthermophilic Piezophilic Archaeon Palaeococcus pacificus DY20341T, Isolated from Deep-Sea Hydrothermal Sediments.</title>
        <authorList>
            <person name="Zeng X."/>
            <person name="Jebbar M."/>
            <person name="Shao Z."/>
        </authorList>
    </citation>
    <scope>NUCLEOTIDE SEQUENCE [LARGE SCALE GENOMIC DNA]</scope>
    <source>
        <strain evidence="2 3">DY20341</strain>
    </source>
</reference>
<dbReference type="HOGENOM" id="CLU_035109_0_0_2"/>
<dbReference type="RefSeq" id="WP_048165445.1">
    <property type="nucleotide sequence ID" value="NZ_CP006019.1"/>
</dbReference>
<feature type="compositionally biased region" description="Basic and acidic residues" evidence="1">
    <location>
        <begin position="141"/>
        <end position="158"/>
    </location>
</feature>
<dbReference type="KEGG" id="ppac:PAP_07790"/>
<dbReference type="GeneID" id="43503505"/>